<organism evidence="3 4">
    <name type="scientific">Agromyces atrinae</name>
    <dbReference type="NCBI Taxonomy" id="592376"/>
    <lineage>
        <taxon>Bacteria</taxon>
        <taxon>Bacillati</taxon>
        <taxon>Actinomycetota</taxon>
        <taxon>Actinomycetes</taxon>
        <taxon>Micrococcales</taxon>
        <taxon>Microbacteriaceae</taxon>
        <taxon>Agromyces</taxon>
    </lineage>
</organism>
<evidence type="ECO:0000313" key="3">
    <source>
        <dbReference type="EMBL" id="NYD68147.1"/>
    </source>
</evidence>
<dbReference type="EMBL" id="JACCBI010000001">
    <property type="protein sequence ID" value="NYD68147.1"/>
    <property type="molecule type" value="Genomic_DNA"/>
</dbReference>
<dbReference type="RefSeq" id="WP_206736448.1">
    <property type="nucleotide sequence ID" value="NZ_JACCBI010000001.1"/>
</dbReference>
<feature type="transmembrane region" description="Helical" evidence="1">
    <location>
        <begin position="27"/>
        <end position="50"/>
    </location>
</feature>
<dbReference type="AlphaFoldDB" id="A0A852SLM8"/>
<comment type="caution">
    <text evidence="3">The sequence shown here is derived from an EMBL/GenBank/DDBJ whole genome shotgun (WGS) entry which is preliminary data.</text>
</comment>
<feature type="transmembrane region" description="Helical" evidence="1">
    <location>
        <begin position="270"/>
        <end position="293"/>
    </location>
</feature>
<feature type="transmembrane region" description="Helical" evidence="1">
    <location>
        <begin position="155"/>
        <end position="174"/>
    </location>
</feature>
<name>A0A852SLM8_9MICO</name>
<proteinExistence type="predicted"/>
<feature type="transmembrane region" description="Helical" evidence="1">
    <location>
        <begin position="226"/>
        <end position="250"/>
    </location>
</feature>
<feature type="transmembrane region" description="Helical" evidence="1">
    <location>
        <begin position="180"/>
        <end position="198"/>
    </location>
</feature>
<keyword evidence="1" id="KW-0472">Membrane</keyword>
<gene>
    <name evidence="3" type="ORF">BJ972_002666</name>
</gene>
<feature type="transmembrane region" description="Helical" evidence="1">
    <location>
        <begin position="125"/>
        <end position="148"/>
    </location>
</feature>
<dbReference type="Pfam" id="PF13828">
    <property type="entry name" value="DUF4190"/>
    <property type="match status" value="1"/>
</dbReference>
<evidence type="ECO:0000313" key="4">
    <source>
        <dbReference type="Proteomes" id="UP000581087"/>
    </source>
</evidence>
<evidence type="ECO:0000259" key="2">
    <source>
        <dbReference type="Pfam" id="PF13828"/>
    </source>
</evidence>
<feature type="transmembrane region" description="Helical" evidence="1">
    <location>
        <begin position="62"/>
        <end position="84"/>
    </location>
</feature>
<feature type="domain" description="DUF4190" evidence="2">
    <location>
        <begin position="227"/>
        <end position="279"/>
    </location>
</feature>
<sequence length="294" mass="29735">MTVDVDDRNAASAAGPASPRRSRLVRVLWIVTLAFFSAGGVLEWVVILAAPPFWWDDVPRGILTLLTFGLLKTTLLAVAAGLAAPTLARRLGAVGLAIAFGAVSVANDVAFGNVAWVYGDGVADLMVAPGFELAVGFSLAFLAFAVAYPVRGLGYLGLGAGLILILVGFLGSFALGGLPLIAAEVVAPVVAVAVALAVSHSRRVRSETAAESLAAAGAEYSRRTNVLAILALVFGVIGGSVLAVVFGHVALGQIRRSGDAGRGLALAGLVLGYLGIGVIGGSVLAVVLVIPLYG</sequence>
<dbReference type="InterPro" id="IPR025241">
    <property type="entry name" value="DUF4190"/>
</dbReference>
<feature type="transmembrane region" description="Helical" evidence="1">
    <location>
        <begin position="96"/>
        <end position="119"/>
    </location>
</feature>
<evidence type="ECO:0000256" key="1">
    <source>
        <dbReference type="SAM" id="Phobius"/>
    </source>
</evidence>
<reference evidence="3 4" key="1">
    <citation type="submission" date="2020-07" db="EMBL/GenBank/DDBJ databases">
        <title>Sequencing the genomes of 1000 actinobacteria strains.</title>
        <authorList>
            <person name="Klenk H.-P."/>
        </authorList>
    </citation>
    <scope>NUCLEOTIDE SEQUENCE [LARGE SCALE GENOMIC DNA]</scope>
    <source>
        <strain evidence="3 4">DSM 23870</strain>
    </source>
</reference>
<keyword evidence="1" id="KW-1133">Transmembrane helix</keyword>
<accession>A0A852SLM8</accession>
<protein>
    <recommendedName>
        <fullName evidence="2">DUF4190 domain-containing protein</fullName>
    </recommendedName>
</protein>
<dbReference type="Proteomes" id="UP000581087">
    <property type="component" value="Unassembled WGS sequence"/>
</dbReference>
<keyword evidence="1" id="KW-0812">Transmembrane</keyword>